<accession>A0ABM7X0K0</accession>
<keyword evidence="3" id="KW-1185">Reference proteome</keyword>
<evidence type="ECO:0000313" key="3">
    <source>
        <dbReference type="Proteomes" id="UP001162891"/>
    </source>
</evidence>
<feature type="transmembrane region" description="Helical" evidence="1">
    <location>
        <begin position="300"/>
        <end position="321"/>
    </location>
</feature>
<feature type="transmembrane region" description="Helical" evidence="1">
    <location>
        <begin position="466"/>
        <end position="488"/>
    </location>
</feature>
<sequence length="620" mass="64566">MTVISTGPAWLALALLCVSGAYGLAFLIIRGARRFPAAIAAALAVAALVCFEAVVMNALSLAEAVTRPGVLVAHLLGIGVAGTVAARQRGGRPRTPRRPAALATLLVLPLLALAIASAVRYAPNNGDSMTYHLARVAHWLQDRDVAAYPSGSLRQNVMMPGAEYVLLALQVLSGSDRLAALLQTLAYVVVVASAPVLARLAGAPRRVAPWAAPAVAALPAAVLQASSTQNDLVAAALCIGIVGAAAKPIRRRHATGDVVLLALACSAALLVKASALVVAAPLLVLAAVRQWRRAAGALRSLLPGLAVGALAALVLVAPELARRETAGRLALVVPQYPVAGEWSDRAVNVLRGLAHHLPVPGVAASDGGVGHGEPLVAGWGPSAPHEDYAGNPVQAAALLVAALALLARWSRVPRRGQWAVVAVAAAWIAFHVTLRDNAYLARLQLPLFALAPVFLAAAAPRAARGGVALGLVGALVGLALPYAVVVAMRNPLRPPLEGRSEPAFADYYRNSTIARDAQLTVLDVATATRCDRVGLFMGESGFDYPLTWQAMQRGIAVRHVFGADAWPCLVYFEPFSFEGWDLPREPVALDRASWTPVAANAGGVYLYRRIAPAREAAGPR</sequence>
<evidence type="ECO:0000313" key="2">
    <source>
        <dbReference type="EMBL" id="BDG05254.1"/>
    </source>
</evidence>
<feature type="transmembrane region" description="Helical" evidence="1">
    <location>
        <begin position="178"/>
        <end position="200"/>
    </location>
</feature>
<feature type="transmembrane region" description="Helical" evidence="1">
    <location>
        <begin position="35"/>
        <end position="59"/>
    </location>
</feature>
<feature type="transmembrane region" description="Helical" evidence="1">
    <location>
        <begin position="100"/>
        <end position="122"/>
    </location>
</feature>
<gene>
    <name evidence="2" type="ORF">AMOR_42500</name>
</gene>
<feature type="transmembrane region" description="Helical" evidence="1">
    <location>
        <begin position="6"/>
        <end position="28"/>
    </location>
</feature>
<evidence type="ECO:0008006" key="4">
    <source>
        <dbReference type="Google" id="ProtNLM"/>
    </source>
</evidence>
<keyword evidence="1" id="KW-1133">Transmembrane helix</keyword>
<keyword evidence="1" id="KW-0812">Transmembrane</keyword>
<feature type="transmembrane region" description="Helical" evidence="1">
    <location>
        <begin position="440"/>
        <end position="459"/>
    </location>
</feature>
<dbReference type="EMBL" id="AP025591">
    <property type="protein sequence ID" value="BDG05254.1"/>
    <property type="molecule type" value="Genomic_DNA"/>
</dbReference>
<keyword evidence="1" id="KW-0472">Membrane</keyword>
<evidence type="ECO:0000256" key="1">
    <source>
        <dbReference type="SAM" id="Phobius"/>
    </source>
</evidence>
<feature type="transmembrane region" description="Helical" evidence="1">
    <location>
        <begin position="261"/>
        <end position="288"/>
    </location>
</feature>
<feature type="transmembrane region" description="Helical" evidence="1">
    <location>
        <begin position="418"/>
        <end position="434"/>
    </location>
</feature>
<name>A0ABM7X0K0_9BACT</name>
<reference evidence="3" key="1">
    <citation type="journal article" date="2022" name="Int. J. Syst. Evol. Microbiol.">
        <title>Anaeromyxobacter oryzae sp. nov., Anaeromyxobacter diazotrophicus sp. nov. and Anaeromyxobacter paludicola sp. nov., isolated from paddy soils.</title>
        <authorList>
            <person name="Itoh H."/>
            <person name="Xu Z."/>
            <person name="Mise K."/>
            <person name="Masuda Y."/>
            <person name="Ushijima N."/>
            <person name="Hayakawa C."/>
            <person name="Shiratori Y."/>
            <person name="Senoo K."/>
        </authorList>
    </citation>
    <scope>NUCLEOTIDE SEQUENCE [LARGE SCALE GENOMIC DNA]</scope>
    <source>
        <strain evidence="3">Red232</strain>
    </source>
</reference>
<protein>
    <recommendedName>
        <fullName evidence="4">Glycosyltransferase RgtA/B/C/D-like domain-containing protein</fullName>
    </recommendedName>
</protein>
<dbReference type="Proteomes" id="UP001162891">
    <property type="component" value="Chromosome"/>
</dbReference>
<dbReference type="RefSeq" id="WP_248353877.1">
    <property type="nucleotide sequence ID" value="NZ_AP025591.1"/>
</dbReference>
<proteinExistence type="predicted"/>
<organism evidence="2 3">
    <name type="scientific">Anaeromyxobacter oryzae</name>
    <dbReference type="NCBI Taxonomy" id="2918170"/>
    <lineage>
        <taxon>Bacteria</taxon>
        <taxon>Pseudomonadati</taxon>
        <taxon>Myxococcota</taxon>
        <taxon>Myxococcia</taxon>
        <taxon>Myxococcales</taxon>
        <taxon>Cystobacterineae</taxon>
        <taxon>Anaeromyxobacteraceae</taxon>
        <taxon>Anaeromyxobacter</taxon>
    </lineage>
</organism>
<feature type="transmembrane region" description="Helical" evidence="1">
    <location>
        <begin position="71"/>
        <end position="88"/>
    </location>
</feature>